<dbReference type="Proteomes" id="UP000214610">
    <property type="component" value="Unassembled WGS sequence"/>
</dbReference>
<dbReference type="NCBIfam" id="NF002315">
    <property type="entry name" value="PRK01237.1"/>
    <property type="match status" value="1"/>
</dbReference>
<dbReference type="GeneID" id="78363167"/>
<dbReference type="Pfam" id="PF01874">
    <property type="entry name" value="CitG"/>
    <property type="match status" value="1"/>
</dbReference>
<sequence>MNSSFSDLHFLAANASLALIEEAFLAPKPGLVDRRSSGSHSDMDLTLMERSAQCLEPFFLEMAKVSWGREVDAVLREEIGLIGREAEAQMLSVTGGVNTHKGAIWSLGLCSSVLASHQMNTSKRRFFQDIAKLASTEDRKASSQKPTHGQTVKQLHGLTGAKEEAQGGFPHIVYASLPMLHHSRKRGCSEESARINSLLALTASLNDTCVAYRGGLEALRGLQKKSREFLQAGGLESKDGERILEELDTWSRARRVSPGGAADLLATTLFIDKFSSIRIN</sequence>
<evidence type="ECO:0000256" key="4">
    <source>
        <dbReference type="ARBA" id="ARBA00022741"/>
    </source>
</evidence>
<evidence type="ECO:0000256" key="5">
    <source>
        <dbReference type="ARBA" id="ARBA00022840"/>
    </source>
</evidence>
<dbReference type="GO" id="GO:0046917">
    <property type="term" value="F:triphosphoribosyl-dephospho-CoA synthase activity"/>
    <property type="evidence" value="ECO:0007669"/>
    <property type="project" value="UniProtKB-EC"/>
</dbReference>
<protein>
    <recommendedName>
        <fullName evidence="2">triphosphoribosyl-dephospho-CoA synthase</fullName>
        <ecNumber evidence="2">2.4.2.52</ecNumber>
    </recommendedName>
</protein>
<reference evidence="7" key="1">
    <citation type="submission" date="2017-05" db="EMBL/GenBank/DDBJ databases">
        <title>Improved OligoMM genomes.</title>
        <authorList>
            <person name="Garzetti D."/>
        </authorList>
    </citation>
    <scope>NUCLEOTIDE SEQUENCE [LARGE SCALE GENOMIC DNA]</scope>
    <source>
        <strain evidence="7">YL45</strain>
    </source>
</reference>
<keyword evidence="5" id="KW-0067">ATP-binding</keyword>
<accession>A0A227KSF7</accession>
<name>A0A227KSF7_9BURK</name>
<dbReference type="AlphaFoldDB" id="A0A227KSF7"/>
<keyword evidence="7" id="KW-1185">Reference proteome</keyword>
<dbReference type="GO" id="GO:0051191">
    <property type="term" value="P:prosthetic group biosynthetic process"/>
    <property type="evidence" value="ECO:0007669"/>
    <property type="project" value="TreeGrafter"/>
</dbReference>
<evidence type="ECO:0000313" key="7">
    <source>
        <dbReference type="Proteomes" id="UP000214610"/>
    </source>
</evidence>
<dbReference type="PANTHER" id="PTHR30201:SF2">
    <property type="entry name" value="2-(5''-TRIPHOSPHORIBOSYL)-3'-DEPHOSPHOCOENZYME-A SYNTHASE"/>
    <property type="match status" value="1"/>
</dbReference>
<keyword evidence="3" id="KW-0808">Transferase</keyword>
<comment type="caution">
    <text evidence="6">The sequence shown here is derived from an EMBL/GenBank/DDBJ whole genome shotgun (WGS) entry which is preliminary data.</text>
</comment>
<comment type="catalytic activity">
    <reaction evidence="1">
        <text>3'-dephospho-CoA + ATP = 2'-(5''-triphospho-alpha-D-ribosyl)-3'-dephospho-CoA + adenine</text>
        <dbReference type="Rhea" id="RHEA:15117"/>
        <dbReference type="ChEBI" id="CHEBI:16708"/>
        <dbReference type="ChEBI" id="CHEBI:30616"/>
        <dbReference type="ChEBI" id="CHEBI:57328"/>
        <dbReference type="ChEBI" id="CHEBI:61378"/>
        <dbReference type="EC" id="2.4.2.52"/>
    </reaction>
</comment>
<dbReference type="PANTHER" id="PTHR30201">
    <property type="entry name" value="TRIPHOSPHORIBOSYL-DEPHOSPHO-COA SYNTHASE"/>
    <property type="match status" value="1"/>
</dbReference>
<dbReference type="Gene3D" id="1.10.4200.10">
    <property type="entry name" value="Triphosphoribosyl-dephospho-CoA protein"/>
    <property type="match status" value="1"/>
</dbReference>
<dbReference type="EC" id="2.4.2.52" evidence="2"/>
<evidence type="ECO:0000313" key="6">
    <source>
        <dbReference type="EMBL" id="OXE50975.1"/>
    </source>
</evidence>
<evidence type="ECO:0000256" key="3">
    <source>
        <dbReference type="ARBA" id="ARBA00022679"/>
    </source>
</evidence>
<dbReference type="NCBIfam" id="TIGR03132">
    <property type="entry name" value="malonate_mdcB"/>
    <property type="match status" value="1"/>
</dbReference>
<dbReference type="GO" id="GO:0005524">
    <property type="term" value="F:ATP binding"/>
    <property type="evidence" value="ECO:0007669"/>
    <property type="project" value="UniProtKB-KW"/>
</dbReference>
<keyword evidence="4" id="KW-0547">Nucleotide-binding</keyword>
<dbReference type="InterPro" id="IPR002736">
    <property type="entry name" value="CitG"/>
</dbReference>
<evidence type="ECO:0000256" key="1">
    <source>
        <dbReference type="ARBA" id="ARBA00001210"/>
    </source>
</evidence>
<dbReference type="EMBL" id="NHMP01000001">
    <property type="protein sequence ID" value="OXE50975.1"/>
    <property type="molecule type" value="Genomic_DNA"/>
</dbReference>
<dbReference type="InterPro" id="IPR017555">
    <property type="entry name" value="TriPribosyl-deP-CoA_syn"/>
</dbReference>
<gene>
    <name evidence="6" type="ORF">ADH67_01335</name>
</gene>
<evidence type="ECO:0000256" key="2">
    <source>
        <dbReference type="ARBA" id="ARBA00012074"/>
    </source>
</evidence>
<organism evidence="6 7">
    <name type="scientific">Turicimonas muris</name>
    <dbReference type="NCBI Taxonomy" id="1796652"/>
    <lineage>
        <taxon>Bacteria</taxon>
        <taxon>Pseudomonadati</taxon>
        <taxon>Pseudomonadota</taxon>
        <taxon>Betaproteobacteria</taxon>
        <taxon>Burkholderiales</taxon>
        <taxon>Sutterellaceae</taxon>
        <taxon>Turicimonas</taxon>
    </lineage>
</organism>
<dbReference type="RefSeq" id="WP_066590939.1">
    <property type="nucleotide sequence ID" value="NZ_CAJTBZ010000006.1"/>
</dbReference>
<proteinExistence type="predicted"/>